<comment type="caution">
    <text evidence="10">The sequence shown here is derived from an EMBL/GenBank/DDBJ whole genome shotgun (WGS) entry which is preliminary data.</text>
</comment>
<protein>
    <submittedName>
        <fullName evidence="10">Chloramphenicol-sensitive protein RarD</fullName>
    </submittedName>
</protein>
<feature type="transmembrane region" description="Helical" evidence="8">
    <location>
        <begin position="222"/>
        <end position="239"/>
    </location>
</feature>
<accession>A0A7W6C980</accession>
<feature type="transmembrane region" description="Helical" evidence="8">
    <location>
        <begin position="251"/>
        <end position="270"/>
    </location>
</feature>
<keyword evidence="11" id="KW-1185">Reference proteome</keyword>
<evidence type="ECO:0000256" key="5">
    <source>
        <dbReference type="ARBA" id="ARBA00022692"/>
    </source>
</evidence>
<evidence type="ECO:0000256" key="1">
    <source>
        <dbReference type="ARBA" id="ARBA00004651"/>
    </source>
</evidence>
<dbReference type="InterPro" id="IPR004626">
    <property type="entry name" value="RarD"/>
</dbReference>
<dbReference type="NCBIfam" id="TIGR00688">
    <property type="entry name" value="rarD"/>
    <property type="match status" value="1"/>
</dbReference>
<keyword evidence="7 8" id="KW-0472">Membrane</keyword>
<feature type="transmembrane region" description="Helical" evidence="8">
    <location>
        <begin position="188"/>
        <end position="207"/>
    </location>
</feature>
<dbReference type="Proteomes" id="UP000565286">
    <property type="component" value="Unassembled WGS sequence"/>
</dbReference>
<evidence type="ECO:0000256" key="2">
    <source>
        <dbReference type="ARBA" id="ARBA00007362"/>
    </source>
</evidence>
<name>A0A7W6C980_9HYPH</name>
<proteinExistence type="inferred from homology"/>
<dbReference type="InterPro" id="IPR037185">
    <property type="entry name" value="EmrE-like"/>
</dbReference>
<evidence type="ECO:0000313" key="10">
    <source>
        <dbReference type="EMBL" id="MBB3948010.1"/>
    </source>
</evidence>
<keyword evidence="4" id="KW-1003">Cell membrane</keyword>
<comment type="similarity">
    <text evidence="2">Belongs to the EamA transporter family.</text>
</comment>
<keyword evidence="3" id="KW-0813">Transport</keyword>
<dbReference type="RefSeq" id="WP_174152564.1">
    <property type="nucleotide sequence ID" value="NZ_JAAMCM010000005.1"/>
</dbReference>
<gene>
    <name evidence="10" type="ORF">GGQ73_003984</name>
</gene>
<evidence type="ECO:0000256" key="8">
    <source>
        <dbReference type="SAM" id="Phobius"/>
    </source>
</evidence>
<reference evidence="10 11" key="1">
    <citation type="submission" date="2020-08" db="EMBL/GenBank/DDBJ databases">
        <title>Genomic Encyclopedia of Type Strains, Phase IV (KMG-IV): sequencing the most valuable type-strain genomes for metagenomic binning, comparative biology and taxonomic classification.</title>
        <authorList>
            <person name="Goeker M."/>
        </authorList>
    </citation>
    <scope>NUCLEOTIDE SEQUENCE [LARGE SCALE GENOMIC DNA]</scope>
    <source>
        <strain evidence="10 11">DSM 26438</strain>
    </source>
</reference>
<dbReference type="EMBL" id="JACIDV010000014">
    <property type="protein sequence ID" value="MBB3948010.1"/>
    <property type="molecule type" value="Genomic_DNA"/>
</dbReference>
<organism evidence="10 11">
    <name type="scientific">Rhizobium skierniewicense</name>
    <dbReference type="NCBI Taxonomy" id="984260"/>
    <lineage>
        <taxon>Bacteria</taxon>
        <taxon>Pseudomonadati</taxon>
        <taxon>Pseudomonadota</taxon>
        <taxon>Alphaproteobacteria</taxon>
        <taxon>Hyphomicrobiales</taxon>
        <taxon>Rhizobiaceae</taxon>
        <taxon>Rhizobium/Agrobacterium group</taxon>
        <taxon>Rhizobium</taxon>
    </lineage>
</organism>
<dbReference type="AlphaFoldDB" id="A0A7W6C980"/>
<dbReference type="GO" id="GO:0005886">
    <property type="term" value="C:plasma membrane"/>
    <property type="evidence" value="ECO:0007669"/>
    <property type="project" value="UniProtKB-SubCell"/>
</dbReference>
<feature type="transmembrane region" description="Helical" evidence="8">
    <location>
        <begin position="137"/>
        <end position="154"/>
    </location>
</feature>
<feature type="transmembrane region" description="Helical" evidence="8">
    <location>
        <begin position="82"/>
        <end position="102"/>
    </location>
</feature>
<feature type="transmembrane region" description="Helical" evidence="8">
    <location>
        <begin position="160"/>
        <end position="176"/>
    </location>
</feature>
<evidence type="ECO:0000256" key="6">
    <source>
        <dbReference type="ARBA" id="ARBA00022989"/>
    </source>
</evidence>
<comment type="subcellular location">
    <subcellularLocation>
        <location evidence="1">Cell membrane</location>
        <topology evidence="1">Multi-pass membrane protein</topology>
    </subcellularLocation>
</comment>
<sequence length="306" mass="33369">MAVNQTIETSPPGDGARGFAYAFTAYILWGFLPFYMKAVAHVSPLEVIAHRVVWSVPIAAAVLMLLGRTAEIKKALTTPRMLAMACLTATIISINWGVYIWAIGTGRALDAALGYFINPLFSIFLGAVLLKEKLSRFQISAIVLSALAVALLTWHAGNLPWVSVALTVSWGFYAFFRKTLPIGPTQGFLLEVLLLTPPAIAFIIYLMSTGQAHFMAGTPTDTWLLIASGIVTATPLILYGNGAKLLKLSTIGIMQYIAPSMIFIIAVFVFKEPFDTVRLVAFIMIWAALVIYTVPGLIGRRRAKRD</sequence>
<evidence type="ECO:0000313" key="11">
    <source>
        <dbReference type="Proteomes" id="UP000565286"/>
    </source>
</evidence>
<evidence type="ECO:0000256" key="3">
    <source>
        <dbReference type="ARBA" id="ARBA00022448"/>
    </source>
</evidence>
<dbReference type="PANTHER" id="PTHR22911">
    <property type="entry name" value="ACYL-MALONYL CONDENSING ENZYME-RELATED"/>
    <property type="match status" value="1"/>
</dbReference>
<keyword evidence="6 8" id="KW-1133">Transmembrane helix</keyword>
<evidence type="ECO:0000256" key="7">
    <source>
        <dbReference type="ARBA" id="ARBA00023136"/>
    </source>
</evidence>
<dbReference type="Pfam" id="PF00892">
    <property type="entry name" value="EamA"/>
    <property type="match status" value="1"/>
</dbReference>
<dbReference type="PANTHER" id="PTHR22911:SF137">
    <property type="entry name" value="SOLUTE CARRIER FAMILY 35 MEMBER G2-RELATED"/>
    <property type="match status" value="1"/>
</dbReference>
<dbReference type="InterPro" id="IPR000620">
    <property type="entry name" value="EamA_dom"/>
</dbReference>
<keyword evidence="5 8" id="KW-0812">Transmembrane</keyword>
<dbReference type="SUPFAM" id="SSF103481">
    <property type="entry name" value="Multidrug resistance efflux transporter EmrE"/>
    <property type="match status" value="2"/>
</dbReference>
<feature type="transmembrane region" description="Helical" evidence="8">
    <location>
        <begin position="48"/>
        <end position="70"/>
    </location>
</feature>
<evidence type="ECO:0000259" key="9">
    <source>
        <dbReference type="Pfam" id="PF00892"/>
    </source>
</evidence>
<feature type="domain" description="EamA" evidence="9">
    <location>
        <begin position="18"/>
        <end position="153"/>
    </location>
</feature>
<feature type="transmembrane region" description="Helical" evidence="8">
    <location>
        <begin position="18"/>
        <end position="36"/>
    </location>
</feature>
<feature type="transmembrane region" description="Helical" evidence="8">
    <location>
        <begin position="108"/>
        <end position="130"/>
    </location>
</feature>
<evidence type="ECO:0000256" key="4">
    <source>
        <dbReference type="ARBA" id="ARBA00022475"/>
    </source>
</evidence>
<feature type="transmembrane region" description="Helical" evidence="8">
    <location>
        <begin position="276"/>
        <end position="298"/>
    </location>
</feature>